<organism evidence="10 11">
    <name type="scientific">Denitromonas iodatirespirans</name>
    <dbReference type="NCBI Taxonomy" id="2795389"/>
    <lineage>
        <taxon>Bacteria</taxon>
        <taxon>Pseudomonadati</taxon>
        <taxon>Pseudomonadota</taxon>
        <taxon>Betaproteobacteria</taxon>
        <taxon>Rhodocyclales</taxon>
        <taxon>Zoogloeaceae</taxon>
        <taxon>Denitromonas</taxon>
    </lineage>
</organism>
<dbReference type="InterPro" id="IPR036249">
    <property type="entry name" value="Thioredoxin-like_sf"/>
</dbReference>
<keyword evidence="5" id="KW-1015">Disulfide bond</keyword>
<evidence type="ECO:0000313" key="10">
    <source>
        <dbReference type="EMBL" id="MBT0960324.1"/>
    </source>
</evidence>
<accession>A0A944H6M3</accession>
<evidence type="ECO:0000259" key="9">
    <source>
        <dbReference type="Pfam" id="PF13098"/>
    </source>
</evidence>
<dbReference type="CDD" id="cd03020">
    <property type="entry name" value="DsbA_DsbC_DsbG"/>
    <property type="match status" value="1"/>
</dbReference>
<evidence type="ECO:0000256" key="5">
    <source>
        <dbReference type="ARBA" id="ARBA00023157"/>
    </source>
</evidence>
<evidence type="ECO:0000256" key="1">
    <source>
        <dbReference type="ARBA" id="ARBA00004418"/>
    </source>
</evidence>
<keyword evidence="4 7" id="KW-0574">Periplasm</keyword>
<evidence type="ECO:0000256" key="7">
    <source>
        <dbReference type="RuleBase" id="RU364038"/>
    </source>
</evidence>
<dbReference type="SUPFAM" id="SSF54423">
    <property type="entry name" value="DsbC/DsbG N-terminal domain-like"/>
    <property type="match status" value="1"/>
</dbReference>
<feature type="domain" description="Disulphide bond isomerase DsbC/G N-terminal" evidence="8">
    <location>
        <begin position="23"/>
        <end position="91"/>
    </location>
</feature>
<keyword evidence="11" id="KW-1185">Reference proteome</keyword>
<evidence type="ECO:0000256" key="3">
    <source>
        <dbReference type="ARBA" id="ARBA00022729"/>
    </source>
</evidence>
<evidence type="ECO:0000256" key="2">
    <source>
        <dbReference type="ARBA" id="ARBA00009813"/>
    </source>
</evidence>
<dbReference type="Pfam" id="PF13098">
    <property type="entry name" value="Thioredoxin_2"/>
    <property type="match status" value="1"/>
</dbReference>
<evidence type="ECO:0000256" key="6">
    <source>
        <dbReference type="ARBA" id="ARBA00023284"/>
    </source>
</evidence>
<dbReference type="InterPro" id="IPR033954">
    <property type="entry name" value="DiS-bond_Isoase_DsbC/G"/>
</dbReference>
<feature type="chain" id="PRO_5038159156" description="Thiol:disulfide interchange protein" evidence="7">
    <location>
        <begin position="24"/>
        <end position="247"/>
    </location>
</feature>
<sequence length="247" mass="26483">MNSRHILQLAASALLMLTLPAHAETLEARIKAGIAEHTGGGVRADAVRETPAEGIYEVVSGQQVFYVDRSGRYALIDGRMVDMRERRDLTAERLAELQHMDFKALPLNLAIKTIRGDGSRKLAVFEDPSCPVCRGQQDALAGLDDVTLYVFTYPVIAPASIPAAVATWCAPEASRAGQWAAFMRGAPLPLGIAPECRDAGDAVGRIVEFGQAHAITNTPTMFLADGTRLVGEFSAAQLAEALNRAGR</sequence>
<dbReference type="EMBL" id="JAEKFT010000003">
    <property type="protein sequence ID" value="MBT0960324.1"/>
    <property type="molecule type" value="Genomic_DNA"/>
</dbReference>
<dbReference type="Gene3D" id="3.40.30.10">
    <property type="entry name" value="Glutaredoxin"/>
    <property type="match status" value="1"/>
</dbReference>
<keyword evidence="6 7" id="KW-0676">Redox-active center</keyword>
<proteinExistence type="inferred from homology"/>
<dbReference type="InterPro" id="IPR009094">
    <property type="entry name" value="DiS-bond_isomerase_DsbC/G_N_sf"/>
</dbReference>
<feature type="domain" description="Thioredoxin-like fold" evidence="9">
    <location>
        <begin position="115"/>
        <end position="242"/>
    </location>
</feature>
<protein>
    <recommendedName>
        <fullName evidence="7">Thiol:disulfide interchange protein</fullName>
    </recommendedName>
</protein>
<gene>
    <name evidence="10" type="ORF">I8J34_03980</name>
</gene>
<dbReference type="PANTHER" id="PTHR35272">
    <property type="entry name" value="THIOL:DISULFIDE INTERCHANGE PROTEIN DSBC-RELATED"/>
    <property type="match status" value="1"/>
</dbReference>
<dbReference type="InterPro" id="IPR018950">
    <property type="entry name" value="DiS-bond_isomerase_DsbC/G_N"/>
</dbReference>
<comment type="function">
    <text evidence="7">Required for disulfide bond formation in some periplasmic proteins. Acts by transferring its disulfide bond to other proteins and is reduced in the process.</text>
</comment>
<dbReference type="InterPro" id="IPR051470">
    <property type="entry name" value="Thiol:disulfide_interchange"/>
</dbReference>
<evidence type="ECO:0000313" key="11">
    <source>
        <dbReference type="Proteomes" id="UP000694660"/>
    </source>
</evidence>
<name>A0A944H6M3_DENI1</name>
<dbReference type="Gene3D" id="3.10.450.70">
    <property type="entry name" value="Disulphide bond isomerase, DsbC/G, N-terminal"/>
    <property type="match status" value="1"/>
</dbReference>
<keyword evidence="3 7" id="KW-0732">Signal</keyword>
<dbReference type="InterPro" id="IPR012336">
    <property type="entry name" value="Thioredoxin-like_fold"/>
</dbReference>
<comment type="similarity">
    <text evidence="2 7">Belongs to the thioredoxin family. DsbC subfamily.</text>
</comment>
<dbReference type="PANTHER" id="PTHR35272:SF3">
    <property type="entry name" value="THIOL:DISULFIDE INTERCHANGE PROTEIN DSBC"/>
    <property type="match status" value="1"/>
</dbReference>
<comment type="caution">
    <text evidence="10">The sequence shown here is derived from an EMBL/GenBank/DDBJ whole genome shotgun (WGS) entry which is preliminary data.</text>
</comment>
<dbReference type="Pfam" id="PF10411">
    <property type="entry name" value="DsbC_N"/>
    <property type="match status" value="1"/>
</dbReference>
<reference evidence="11" key="1">
    <citation type="journal article" date="2022" name="ISME J.">
        <title>Genetic and phylogenetic analysis of dissimilatory iodate-reducing bacteria identifies potential niches across the world's oceans.</title>
        <authorList>
            <person name="Reyes-Umana V."/>
            <person name="Henning Z."/>
            <person name="Lee K."/>
            <person name="Barnum T.P."/>
            <person name="Coates J.D."/>
        </authorList>
    </citation>
    <scope>NUCLEOTIDE SEQUENCE [LARGE SCALE GENOMIC DNA]</scope>
    <source>
        <strain evidence="11">IR12</strain>
    </source>
</reference>
<evidence type="ECO:0000259" key="8">
    <source>
        <dbReference type="Pfam" id="PF10411"/>
    </source>
</evidence>
<dbReference type="GO" id="GO:0042597">
    <property type="term" value="C:periplasmic space"/>
    <property type="evidence" value="ECO:0007669"/>
    <property type="project" value="UniProtKB-SubCell"/>
</dbReference>
<dbReference type="RefSeq" id="WP_214360076.1">
    <property type="nucleotide sequence ID" value="NZ_JAEKFT010000003.1"/>
</dbReference>
<evidence type="ECO:0000256" key="4">
    <source>
        <dbReference type="ARBA" id="ARBA00022764"/>
    </source>
</evidence>
<feature type="signal peptide" evidence="7">
    <location>
        <begin position="1"/>
        <end position="23"/>
    </location>
</feature>
<dbReference type="Proteomes" id="UP000694660">
    <property type="component" value="Unassembled WGS sequence"/>
</dbReference>
<dbReference type="AlphaFoldDB" id="A0A944H6M3"/>
<comment type="subcellular location">
    <subcellularLocation>
        <location evidence="1 7">Periplasm</location>
    </subcellularLocation>
</comment>
<dbReference type="SUPFAM" id="SSF52833">
    <property type="entry name" value="Thioredoxin-like"/>
    <property type="match status" value="1"/>
</dbReference>